<accession>A0AAP2DS77</accession>
<gene>
    <name evidence="5" type="ORF">KK083_25830</name>
</gene>
<dbReference type="PANTHER" id="PTHR33619">
    <property type="entry name" value="POLYSACCHARIDE EXPORT PROTEIN GFCE-RELATED"/>
    <property type="match status" value="1"/>
</dbReference>
<feature type="domain" description="Polysaccharide export protein N-terminal" evidence="3">
    <location>
        <begin position="32"/>
        <end position="128"/>
    </location>
</feature>
<keyword evidence="1" id="KW-0732">Signal</keyword>
<keyword evidence="2" id="KW-0472">Membrane</keyword>
<dbReference type="Gene3D" id="3.10.560.10">
    <property type="entry name" value="Outer membrane lipoprotein wza domain like"/>
    <property type="match status" value="1"/>
</dbReference>
<comment type="caution">
    <text evidence="5">The sequence shown here is derived from an EMBL/GenBank/DDBJ whole genome shotgun (WGS) entry which is preliminary data.</text>
</comment>
<keyword evidence="2" id="KW-0812">Transmembrane</keyword>
<evidence type="ECO:0000256" key="1">
    <source>
        <dbReference type="ARBA" id="ARBA00022729"/>
    </source>
</evidence>
<dbReference type="Pfam" id="PF02563">
    <property type="entry name" value="Poly_export"/>
    <property type="match status" value="1"/>
</dbReference>
<evidence type="ECO:0000313" key="5">
    <source>
        <dbReference type="EMBL" id="MBT1700333.1"/>
    </source>
</evidence>
<dbReference type="InterPro" id="IPR003715">
    <property type="entry name" value="Poly_export_N"/>
</dbReference>
<proteinExistence type="predicted"/>
<evidence type="ECO:0000313" key="6">
    <source>
        <dbReference type="Proteomes" id="UP001319200"/>
    </source>
</evidence>
<dbReference type="InterPro" id="IPR019554">
    <property type="entry name" value="Soluble_ligand-bd"/>
</dbReference>
<protein>
    <submittedName>
        <fullName evidence="5">Polysaccharide biosynthesis/export family protein</fullName>
    </submittedName>
</protein>
<organism evidence="5 6">
    <name type="scientific">Chryseosolibacter histidini</name>
    <dbReference type="NCBI Taxonomy" id="2782349"/>
    <lineage>
        <taxon>Bacteria</taxon>
        <taxon>Pseudomonadati</taxon>
        <taxon>Bacteroidota</taxon>
        <taxon>Cytophagia</taxon>
        <taxon>Cytophagales</taxon>
        <taxon>Chryseotaleaceae</taxon>
        <taxon>Chryseosolibacter</taxon>
    </lineage>
</organism>
<dbReference type="Pfam" id="PF10531">
    <property type="entry name" value="SLBB"/>
    <property type="match status" value="1"/>
</dbReference>
<dbReference type="GO" id="GO:0015159">
    <property type="term" value="F:polysaccharide transmembrane transporter activity"/>
    <property type="evidence" value="ECO:0007669"/>
    <property type="project" value="InterPro"/>
</dbReference>
<dbReference type="PANTHER" id="PTHR33619:SF3">
    <property type="entry name" value="POLYSACCHARIDE EXPORT PROTEIN GFCE-RELATED"/>
    <property type="match status" value="1"/>
</dbReference>
<dbReference type="AlphaFoldDB" id="A0AAP2DS77"/>
<keyword evidence="2" id="KW-1133">Transmembrane helix</keyword>
<dbReference type="Proteomes" id="UP001319200">
    <property type="component" value="Unassembled WGS sequence"/>
</dbReference>
<feature type="domain" description="Soluble ligand binding" evidence="4">
    <location>
        <begin position="132"/>
        <end position="186"/>
    </location>
</feature>
<evidence type="ECO:0000259" key="3">
    <source>
        <dbReference type="Pfam" id="PF02563"/>
    </source>
</evidence>
<evidence type="ECO:0000259" key="4">
    <source>
        <dbReference type="Pfam" id="PF10531"/>
    </source>
</evidence>
<name>A0AAP2DS77_9BACT</name>
<feature type="transmembrane region" description="Helical" evidence="2">
    <location>
        <begin position="225"/>
        <end position="243"/>
    </location>
</feature>
<dbReference type="InterPro" id="IPR049712">
    <property type="entry name" value="Poly_export"/>
</dbReference>
<dbReference type="EMBL" id="JAHESF010000039">
    <property type="protein sequence ID" value="MBT1700333.1"/>
    <property type="molecule type" value="Genomic_DNA"/>
</dbReference>
<keyword evidence="6" id="KW-1185">Reference proteome</keyword>
<sequence length="248" mass="27580">MVFLSSCYHNRNLVYLQRGGFSKDSLTRITNTSQIYRLQVNDVLSVKVKSATDNESADIFNVTSEYMATISNPGNLYVEGYSIDRYGKIILPVIGELTVQGLTLEETRELIQAEANKYLNKATVLVKLVSFKITVLGEVKNPGYHYVYNNQISILEALGLAGDLTQFGNRTNIKLIRPTATGTAVTVVDLTDPHLLGSPFFFLMPNDVLYIEPLRARTGRTNLEVWSVIFSAATTAILVLGYLDTRGR</sequence>
<evidence type="ECO:0000256" key="2">
    <source>
        <dbReference type="SAM" id="Phobius"/>
    </source>
</evidence>
<reference evidence="5 6" key="1">
    <citation type="submission" date="2021-05" db="EMBL/GenBank/DDBJ databases">
        <title>A Polyphasic approach of four new species of the genus Ohtaekwangia: Ohtaekwangia histidinii sp. nov., Ohtaekwangia cretensis sp. nov., Ohtaekwangia indiensis sp. nov., Ohtaekwangia reichenbachii sp. nov. from diverse environment.</title>
        <authorList>
            <person name="Octaviana S."/>
        </authorList>
    </citation>
    <scope>NUCLEOTIDE SEQUENCE [LARGE SCALE GENOMIC DNA]</scope>
    <source>
        <strain evidence="5 6">PWU4</strain>
    </source>
</reference>